<evidence type="ECO:0000256" key="1">
    <source>
        <dbReference type="SAM" id="Phobius"/>
    </source>
</evidence>
<sequence length="69" mass="7700">MILSLILMIFNVIFGCFFGLFIASHIVLGTKLFNLAWKKDKLVALASMPLLILRSVVFGTGLIWGMVKK</sequence>
<feature type="transmembrane region" description="Helical" evidence="1">
    <location>
        <begin position="42"/>
        <end position="67"/>
    </location>
</feature>
<organism evidence="2 3">
    <name type="scientific">Candidatus Iainarchaeum sp</name>
    <dbReference type="NCBI Taxonomy" id="3101447"/>
    <lineage>
        <taxon>Archaea</taxon>
        <taxon>Candidatus Iainarchaeota</taxon>
        <taxon>Candidatus Iainarchaeia</taxon>
        <taxon>Candidatus Iainarchaeales</taxon>
        <taxon>Candidatus Iainarchaeaceae</taxon>
        <taxon>Candidatus Iainarchaeum</taxon>
    </lineage>
</organism>
<evidence type="ECO:0000313" key="3">
    <source>
        <dbReference type="Proteomes" id="UP000722459"/>
    </source>
</evidence>
<protein>
    <submittedName>
        <fullName evidence="2">Uncharacterized protein</fullName>
    </submittedName>
</protein>
<accession>A0A8T5GDB3</accession>
<dbReference type="AlphaFoldDB" id="A0A8T5GDB3"/>
<feature type="transmembrane region" description="Helical" evidence="1">
    <location>
        <begin position="6"/>
        <end position="30"/>
    </location>
</feature>
<dbReference type="EMBL" id="JABJNZ010000002">
    <property type="protein sequence ID" value="MBT4869951.1"/>
    <property type="molecule type" value="Genomic_DNA"/>
</dbReference>
<gene>
    <name evidence="2" type="ORF">HON47_00045</name>
</gene>
<reference evidence="2" key="1">
    <citation type="journal article" date="2021" name="ISME J.">
        <title>Mercury methylation by metabolically versatile and cosmopolitan marine bacteria.</title>
        <authorList>
            <person name="Lin H."/>
            <person name="Ascher D.B."/>
            <person name="Myung Y."/>
            <person name="Lamborg C.H."/>
            <person name="Hallam S.J."/>
            <person name="Gionfriddo C.M."/>
            <person name="Holt K.E."/>
            <person name="Moreau J.W."/>
        </authorList>
    </citation>
    <scope>NUCLEOTIDE SEQUENCE</scope>
    <source>
        <strain evidence="2">SI075_bin30</strain>
    </source>
</reference>
<keyword evidence="1" id="KW-1133">Transmembrane helix</keyword>
<name>A0A8T5GDB3_9ARCH</name>
<evidence type="ECO:0000313" key="2">
    <source>
        <dbReference type="EMBL" id="MBT4869951.1"/>
    </source>
</evidence>
<keyword evidence="1" id="KW-0472">Membrane</keyword>
<dbReference type="Proteomes" id="UP000722459">
    <property type="component" value="Unassembled WGS sequence"/>
</dbReference>
<comment type="caution">
    <text evidence="2">The sequence shown here is derived from an EMBL/GenBank/DDBJ whole genome shotgun (WGS) entry which is preliminary data.</text>
</comment>
<keyword evidence="1" id="KW-0812">Transmembrane</keyword>
<proteinExistence type="predicted"/>